<evidence type="ECO:0000313" key="4">
    <source>
        <dbReference type="EMBL" id="KAK2115368.1"/>
    </source>
</evidence>
<evidence type="ECO:0000313" key="5">
    <source>
        <dbReference type="Proteomes" id="UP001266305"/>
    </source>
</evidence>
<name>A0ABQ9W154_SAGOE</name>
<sequence>MSLFQMFKLLSRAYAEVHPMMMDRSENRCGGNFLKRGSIINGADWYSFTGGHGLLVTLNTASPVGAVTLSLPWRRSWLLLSKKLQEQMAQRPEAGVGGEVLPSIRCARLPAGRSAGTPDVLVVSAAGMSDFNYLHTNCFEITVELGCVKFPPEEALYTLWQHNKEPLLNFVETVSSRVGLGLQPSGALGGLGWIRPPGRPSQPRCATHARSFHCHLFRVG</sequence>
<protein>
    <recommendedName>
        <fullName evidence="3">Peptidase M14 domain-containing protein</fullName>
    </recommendedName>
</protein>
<gene>
    <name evidence="4" type="ORF">P7K49_005994</name>
</gene>
<evidence type="ECO:0000259" key="3">
    <source>
        <dbReference type="PROSITE" id="PS52035"/>
    </source>
</evidence>
<accession>A0ABQ9W154</accession>
<evidence type="ECO:0000256" key="2">
    <source>
        <dbReference type="PROSITE-ProRule" id="PRU01379"/>
    </source>
</evidence>
<dbReference type="InterPro" id="IPR050753">
    <property type="entry name" value="Peptidase_M14_domain"/>
</dbReference>
<feature type="active site" description="Proton donor/acceptor" evidence="2">
    <location>
        <position position="144"/>
    </location>
</feature>
<reference evidence="4 5" key="1">
    <citation type="submission" date="2023-05" db="EMBL/GenBank/DDBJ databases">
        <title>B98-5 Cell Line De Novo Hybrid Assembly: An Optical Mapping Approach.</title>
        <authorList>
            <person name="Kananen K."/>
            <person name="Auerbach J.A."/>
            <person name="Kautto E."/>
            <person name="Blachly J.S."/>
        </authorList>
    </citation>
    <scope>NUCLEOTIDE SEQUENCE [LARGE SCALE GENOMIC DNA]</scope>
    <source>
        <strain evidence="4">B95-8</strain>
        <tissue evidence="4">Cell line</tissue>
    </source>
</reference>
<dbReference type="Proteomes" id="UP001266305">
    <property type="component" value="Unassembled WGS sequence"/>
</dbReference>
<dbReference type="PANTHER" id="PTHR11532:SF63">
    <property type="entry name" value="CARBOXYPEPTIDASE Z"/>
    <property type="match status" value="1"/>
</dbReference>
<dbReference type="PANTHER" id="PTHR11532">
    <property type="entry name" value="PROTEASE M14 CARBOXYPEPTIDASE"/>
    <property type="match status" value="1"/>
</dbReference>
<comment type="caution">
    <text evidence="4">The sequence shown here is derived from an EMBL/GenBank/DDBJ whole genome shotgun (WGS) entry which is preliminary data.</text>
</comment>
<dbReference type="Pfam" id="PF00246">
    <property type="entry name" value="Peptidase_M14"/>
    <property type="match status" value="1"/>
</dbReference>
<feature type="domain" description="Peptidase M14" evidence="3">
    <location>
        <begin position="1"/>
        <end position="174"/>
    </location>
</feature>
<keyword evidence="5" id="KW-1185">Reference proteome</keyword>
<dbReference type="SUPFAM" id="SSF53187">
    <property type="entry name" value="Zn-dependent exopeptidases"/>
    <property type="match status" value="1"/>
</dbReference>
<dbReference type="Gene3D" id="3.40.630.10">
    <property type="entry name" value="Zn peptidases"/>
    <property type="match status" value="1"/>
</dbReference>
<comment type="similarity">
    <text evidence="1 2">Belongs to the peptidase M14 family.</text>
</comment>
<dbReference type="InterPro" id="IPR000834">
    <property type="entry name" value="Peptidase_M14"/>
</dbReference>
<organism evidence="4 5">
    <name type="scientific">Saguinus oedipus</name>
    <name type="common">Cotton-top tamarin</name>
    <name type="synonym">Oedipomidas oedipus</name>
    <dbReference type="NCBI Taxonomy" id="9490"/>
    <lineage>
        <taxon>Eukaryota</taxon>
        <taxon>Metazoa</taxon>
        <taxon>Chordata</taxon>
        <taxon>Craniata</taxon>
        <taxon>Vertebrata</taxon>
        <taxon>Euteleostomi</taxon>
        <taxon>Mammalia</taxon>
        <taxon>Eutheria</taxon>
        <taxon>Euarchontoglires</taxon>
        <taxon>Primates</taxon>
        <taxon>Haplorrhini</taxon>
        <taxon>Platyrrhini</taxon>
        <taxon>Cebidae</taxon>
        <taxon>Callitrichinae</taxon>
        <taxon>Saguinus</taxon>
    </lineage>
</organism>
<dbReference type="PROSITE" id="PS52035">
    <property type="entry name" value="PEPTIDASE_M14"/>
    <property type="match status" value="1"/>
</dbReference>
<proteinExistence type="inferred from homology"/>
<evidence type="ECO:0000256" key="1">
    <source>
        <dbReference type="ARBA" id="ARBA00005988"/>
    </source>
</evidence>
<dbReference type="EMBL" id="JASSZA010000003">
    <property type="protein sequence ID" value="KAK2115368.1"/>
    <property type="molecule type" value="Genomic_DNA"/>
</dbReference>